<dbReference type="GO" id="GO:0036316">
    <property type="term" value="P:SREBP-SCAP complex retention in endoplasmic reticulum"/>
    <property type="evidence" value="ECO:0007669"/>
    <property type="project" value="TreeGrafter"/>
</dbReference>
<evidence type="ECO:0000256" key="2">
    <source>
        <dbReference type="ARBA" id="ARBA00007475"/>
    </source>
</evidence>
<sequence>MPRLHDHFWSCSRAHSARRRGPPRASAAGLAAKVGEMINVSVSGPSLLAAHGAPDADPAPRGRSAAMSGPEPGSPYPNTWHHRLVQRSLVLFSVGVVLALVLNLLQIQRNVTLFPEEVIATIFSSAWWVPPCCGTAAGIHPQISSIFVLGSLVYFSQEASQWGT</sequence>
<evidence type="ECO:0000256" key="11">
    <source>
        <dbReference type="ARBA" id="ARBA00023221"/>
    </source>
</evidence>
<evidence type="ECO:0000256" key="6">
    <source>
        <dbReference type="ARBA" id="ARBA00022989"/>
    </source>
</evidence>
<dbReference type="InterPro" id="IPR025929">
    <property type="entry name" value="INSIG_fam"/>
</dbReference>
<dbReference type="PANTHER" id="PTHR15301:SF11">
    <property type="entry name" value="INSULIN-INDUCED GENE 1 PROTEIN"/>
    <property type="match status" value="1"/>
</dbReference>
<keyword evidence="6 13" id="KW-1133">Transmembrane helix</keyword>
<keyword evidence="10" id="KW-1207">Sterol metabolism</keyword>
<name>A0A2R9BIX7_PANPA</name>
<dbReference type="GeneTree" id="ENSGT00580000081600"/>
<feature type="region of interest" description="Disordered" evidence="14">
    <location>
        <begin position="51"/>
        <end position="73"/>
    </location>
</feature>
<comment type="subcellular location">
    <subcellularLocation>
        <location evidence="1">Endoplasmic reticulum membrane</location>
        <topology evidence="1">Multi-pass membrane protein</topology>
    </subcellularLocation>
</comment>
<comment type="subunit">
    <text evidence="12">Interacts with SCAP; interaction is direct and only takes place in the presence of sterols; it prevents interaction between SCAP and the coat protein complex II (COPII). Associates with the SCAP-SREBP complex (composed of SCAP and SREBF1/SREBP1 or SREBF2/SREBP2); association is mediated via its interaction with SCAP and only takes place in the presence of sterols. Interaction with SCAP is mutually exclusive with PAQR3. Interacts with HMGCR (via its SSD); the interaction, accelerated by sterols, leads to the recruitment of HMGCR to AMFR/gp78 for its ubiquitination by the sterol-mediated ERAD pathway. Interacts with AMFR/gp78 (via its membrane domain); the interaction recruits HMCR at the ER membrane for its ubiquitination and degradation by the sterol-mediated ERAD pathway. Interacts with SOAT2/ACAT2; leading to promote recruitment of AMFR/gp78 and subsequent ubiquitination of SOAT2/ACAT2. Interacts with RNF139. Interacts with RNF145.</text>
</comment>
<dbReference type="Bgee" id="ENSPPAG00000037183">
    <property type="expression patterns" value="Expressed in liver and 6 other cell types or tissues"/>
</dbReference>
<evidence type="ECO:0000313" key="15">
    <source>
        <dbReference type="Ensembl" id="ENSPPAP00000028257.1"/>
    </source>
</evidence>
<keyword evidence="5" id="KW-0256">Endoplasmic reticulum</keyword>
<evidence type="ECO:0000256" key="10">
    <source>
        <dbReference type="ARBA" id="ARBA00023166"/>
    </source>
</evidence>
<evidence type="ECO:0000256" key="5">
    <source>
        <dbReference type="ARBA" id="ARBA00022824"/>
    </source>
</evidence>
<evidence type="ECO:0000313" key="16">
    <source>
        <dbReference type="Proteomes" id="UP000240080"/>
    </source>
</evidence>
<proteinExistence type="inferred from homology"/>
<protein>
    <recommendedName>
        <fullName evidence="13">Insulin-induced gene protein</fullName>
    </recommendedName>
</protein>
<gene>
    <name evidence="15" type="primary">INSIG1</name>
</gene>
<accession>A0A2R9BIX7</accession>
<evidence type="ECO:0000256" key="4">
    <source>
        <dbReference type="ARBA" id="ARBA00022692"/>
    </source>
</evidence>
<evidence type="ECO:0000256" key="3">
    <source>
        <dbReference type="ARBA" id="ARBA00022548"/>
    </source>
</evidence>
<dbReference type="GO" id="GO:0032937">
    <property type="term" value="C:SREBP-SCAP-Insig complex"/>
    <property type="evidence" value="ECO:0007669"/>
    <property type="project" value="TreeGrafter"/>
</dbReference>
<keyword evidence="8" id="KW-0446">Lipid-binding</keyword>
<organism evidence="15 16">
    <name type="scientific">Pan paniscus</name>
    <name type="common">Pygmy chimpanzee</name>
    <name type="synonym">Bonobo</name>
    <dbReference type="NCBI Taxonomy" id="9597"/>
    <lineage>
        <taxon>Eukaryota</taxon>
        <taxon>Metazoa</taxon>
        <taxon>Chordata</taxon>
        <taxon>Craniata</taxon>
        <taxon>Vertebrata</taxon>
        <taxon>Euteleostomi</taxon>
        <taxon>Mammalia</taxon>
        <taxon>Eutheria</taxon>
        <taxon>Euarchontoglires</taxon>
        <taxon>Primates</taxon>
        <taxon>Haplorrhini</taxon>
        <taxon>Catarrhini</taxon>
        <taxon>Hominidae</taxon>
        <taxon>Pan</taxon>
    </lineage>
</organism>
<dbReference type="GO" id="GO:0008289">
    <property type="term" value="F:lipid binding"/>
    <property type="evidence" value="ECO:0007669"/>
    <property type="project" value="UniProtKB-KW"/>
</dbReference>
<dbReference type="Ensembl" id="ENSPPAT00000051103.1">
    <property type="protein sequence ID" value="ENSPPAP00000028257.1"/>
    <property type="gene ID" value="ENSPPAG00000037183.1"/>
</dbReference>
<keyword evidence="3 13" id="KW-0153">Cholesterol metabolism</keyword>
<dbReference type="GO" id="GO:0032869">
    <property type="term" value="P:cellular response to insulin stimulus"/>
    <property type="evidence" value="ECO:0007669"/>
    <property type="project" value="TreeGrafter"/>
</dbReference>
<dbReference type="EMBL" id="AJFE02055544">
    <property type="status" value="NOT_ANNOTATED_CDS"/>
    <property type="molecule type" value="Genomic_DNA"/>
</dbReference>
<evidence type="ECO:0000256" key="14">
    <source>
        <dbReference type="SAM" id="MobiDB-lite"/>
    </source>
</evidence>
<evidence type="ECO:0000256" key="13">
    <source>
        <dbReference type="RuleBase" id="RU241113"/>
    </source>
</evidence>
<reference evidence="15" key="2">
    <citation type="submission" date="2025-08" db="UniProtKB">
        <authorList>
            <consortium name="Ensembl"/>
        </authorList>
    </citation>
    <scope>IDENTIFICATION</scope>
</reference>
<keyword evidence="16" id="KW-1185">Reference proteome</keyword>
<comment type="function">
    <text evidence="13">Mediates feedback control of cholesterol synthesis.</text>
</comment>
<dbReference type="GO" id="GO:0006695">
    <property type="term" value="P:cholesterol biosynthetic process"/>
    <property type="evidence" value="ECO:0007669"/>
    <property type="project" value="TreeGrafter"/>
</dbReference>
<keyword evidence="9 13" id="KW-0472">Membrane</keyword>
<dbReference type="Proteomes" id="UP000240080">
    <property type="component" value="Chromosome 7"/>
</dbReference>
<evidence type="ECO:0000256" key="1">
    <source>
        <dbReference type="ARBA" id="ARBA00004477"/>
    </source>
</evidence>
<dbReference type="Pfam" id="PF07281">
    <property type="entry name" value="INSIG"/>
    <property type="match status" value="1"/>
</dbReference>
<evidence type="ECO:0000256" key="8">
    <source>
        <dbReference type="ARBA" id="ARBA00023121"/>
    </source>
</evidence>
<dbReference type="PANTHER" id="PTHR15301">
    <property type="entry name" value="INSULIN-INDUCED GENE 1"/>
    <property type="match status" value="1"/>
</dbReference>
<keyword evidence="7 13" id="KW-0443">Lipid metabolism</keyword>
<comment type="caution">
    <text evidence="13">Lacks conserved residue(s) required for the propagation of feature annotation.</text>
</comment>
<feature type="compositionally biased region" description="Low complexity" evidence="14">
    <location>
        <begin position="51"/>
        <end position="66"/>
    </location>
</feature>
<dbReference type="AlphaFoldDB" id="A0A2R9BIX7"/>
<feature type="transmembrane region" description="Helical" evidence="13">
    <location>
        <begin position="84"/>
        <end position="105"/>
    </location>
</feature>
<dbReference type="GO" id="GO:0032933">
    <property type="term" value="P:SREBP signaling pathway"/>
    <property type="evidence" value="ECO:0007669"/>
    <property type="project" value="TreeGrafter"/>
</dbReference>
<dbReference type="EMBL" id="AJFE02055543">
    <property type="status" value="NOT_ANNOTATED_CDS"/>
    <property type="molecule type" value="Genomic_DNA"/>
</dbReference>
<reference evidence="15" key="3">
    <citation type="submission" date="2025-09" db="UniProtKB">
        <authorList>
            <consortium name="Ensembl"/>
        </authorList>
    </citation>
    <scope>IDENTIFICATION</scope>
</reference>
<evidence type="ECO:0000256" key="7">
    <source>
        <dbReference type="ARBA" id="ARBA00023098"/>
    </source>
</evidence>
<keyword evidence="4 13" id="KW-0812">Transmembrane</keyword>
<evidence type="ECO:0000256" key="9">
    <source>
        <dbReference type="ARBA" id="ARBA00023136"/>
    </source>
</evidence>
<reference evidence="15 16" key="1">
    <citation type="journal article" date="2012" name="Nature">
        <title>The bonobo genome compared with the chimpanzee and human genomes.</title>
        <authorList>
            <person name="Prufer K."/>
            <person name="Munch K."/>
            <person name="Hellmann I."/>
            <person name="Akagi K."/>
            <person name="Miller J.R."/>
            <person name="Walenz B."/>
            <person name="Koren S."/>
            <person name="Sutton G."/>
            <person name="Kodira C."/>
            <person name="Winer R."/>
            <person name="Knight J.R."/>
            <person name="Mullikin J.C."/>
            <person name="Meader S.J."/>
            <person name="Ponting C.P."/>
            <person name="Lunter G."/>
            <person name="Higashino S."/>
            <person name="Hobolth A."/>
            <person name="Dutheil J."/>
            <person name="Karakoc E."/>
            <person name="Alkan C."/>
            <person name="Sajjadian S."/>
            <person name="Catacchio C.R."/>
            <person name="Ventura M."/>
            <person name="Marques-Bonet T."/>
            <person name="Eichler E.E."/>
            <person name="Andre C."/>
            <person name="Atencia R."/>
            <person name="Mugisha L."/>
            <person name="Junhold J."/>
            <person name="Patterson N."/>
            <person name="Siebauer M."/>
            <person name="Good J.M."/>
            <person name="Fischer A."/>
            <person name="Ptak S.E."/>
            <person name="Lachmann M."/>
            <person name="Symer D.E."/>
            <person name="Mailund T."/>
            <person name="Schierup M.H."/>
            <person name="Andres A.M."/>
            <person name="Kelso J."/>
            <person name="Paabo S."/>
        </authorList>
    </citation>
    <scope>NUCLEOTIDE SEQUENCE [LARGE SCALE GENOMIC DNA]</scope>
</reference>
<keyword evidence="11 13" id="KW-0753">Steroid metabolism</keyword>
<evidence type="ECO:0000256" key="12">
    <source>
        <dbReference type="ARBA" id="ARBA00049711"/>
    </source>
</evidence>
<comment type="similarity">
    <text evidence="2 13">Belongs to the INSIG family.</text>
</comment>